<proteinExistence type="predicted"/>
<evidence type="ECO:0000256" key="3">
    <source>
        <dbReference type="ARBA" id="ARBA00022989"/>
    </source>
</evidence>
<name>H7ENV9_9SPIR</name>
<dbReference type="EMBL" id="AGRW01000054">
    <property type="protein sequence ID" value="EIC00592.1"/>
    <property type="molecule type" value="Genomic_DNA"/>
</dbReference>
<keyword evidence="2 5" id="KW-0812">Transmembrane</keyword>
<protein>
    <submittedName>
        <fullName evidence="6">Cobalt transport protein</fullName>
    </submittedName>
</protein>
<sequence>MEGAKFFHYKTKQTVLHKIPPQAKLALMVILALTSFALPAEACLAAYPALIIVSVALLGLTPAEAFSDNKPTIAYAVLLYAATAVMNAVSGTGFPEMLVPDGTYVPLLSRLALSLETTSIFYRTTSTGQFREGFASIERKLTGKKATPASDTLALALSFIPRIATFWSRIETAWKARGGADSIAKLTTLVPRFLQVSLREGYEKSLAIQNRQL</sequence>
<keyword evidence="4 5" id="KW-0472">Membrane</keyword>
<gene>
    <name evidence="6" type="ORF">TresaDRAFT_0065</name>
</gene>
<feature type="transmembrane region" description="Helical" evidence="5">
    <location>
        <begin position="44"/>
        <end position="61"/>
    </location>
</feature>
<feature type="transmembrane region" description="Helical" evidence="5">
    <location>
        <begin position="73"/>
        <end position="92"/>
    </location>
</feature>
<evidence type="ECO:0000256" key="5">
    <source>
        <dbReference type="SAM" id="Phobius"/>
    </source>
</evidence>
<accession>H7ENV9</accession>
<dbReference type="PATRIC" id="fig|907348.3.peg.2645"/>
<dbReference type="GO" id="GO:0005886">
    <property type="term" value="C:plasma membrane"/>
    <property type="evidence" value="ECO:0007669"/>
    <property type="project" value="UniProtKB-ARBA"/>
</dbReference>
<evidence type="ECO:0000256" key="2">
    <source>
        <dbReference type="ARBA" id="ARBA00022692"/>
    </source>
</evidence>
<reference evidence="6 7" key="1">
    <citation type="submission" date="2011-09" db="EMBL/GenBank/DDBJ databases">
        <title>The draft genome of Treponema saccharophilum DSM 2985.</title>
        <authorList>
            <consortium name="US DOE Joint Genome Institute (JGI-PGF)"/>
            <person name="Lucas S."/>
            <person name="Copeland A."/>
            <person name="Lapidus A."/>
            <person name="Glavina del Rio T."/>
            <person name="Dalin E."/>
            <person name="Tice H."/>
            <person name="Bruce D."/>
            <person name="Goodwin L."/>
            <person name="Pitluck S."/>
            <person name="Peters L."/>
            <person name="Kyrpides N."/>
            <person name="Mavromatis K."/>
            <person name="Ivanova N."/>
            <person name="Markowitz V."/>
            <person name="Cheng J.-F."/>
            <person name="Hugenholtz P."/>
            <person name="Woyke T."/>
            <person name="Wu D."/>
            <person name="Gronow S."/>
            <person name="Wellnitz S."/>
            <person name="Brambilla E."/>
            <person name="Klenk H.-P."/>
            <person name="Eisen J.A."/>
        </authorList>
    </citation>
    <scope>NUCLEOTIDE SEQUENCE [LARGE SCALE GENOMIC DNA]</scope>
    <source>
        <strain evidence="6 7">DSM 2985</strain>
    </source>
</reference>
<dbReference type="OrthoDB" id="359263at2"/>
<dbReference type="eggNOG" id="ENOG5030JZB">
    <property type="taxonomic scope" value="Bacteria"/>
</dbReference>
<keyword evidence="7" id="KW-1185">Reference proteome</keyword>
<evidence type="ECO:0000313" key="6">
    <source>
        <dbReference type="EMBL" id="EIC00592.1"/>
    </source>
</evidence>
<dbReference type="RefSeq" id="WP_002706248.1">
    <property type="nucleotide sequence ID" value="NZ_AGRW01000054.1"/>
</dbReference>
<keyword evidence="3 5" id="KW-1133">Transmembrane helix</keyword>
<evidence type="ECO:0000256" key="4">
    <source>
        <dbReference type="ARBA" id="ARBA00023136"/>
    </source>
</evidence>
<dbReference type="InterPro" id="IPR003339">
    <property type="entry name" value="ABC/ECF_trnsptr_transmembrane"/>
</dbReference>
<evidence type="ECO:0000313" key="7">
    <source>
        <dbReference type="Proteomes" id="UP000003571"/>
    </source>
</evidence>
<evidence type="ECO:0000256" key="1">
    <source>
        <dbReference type="ARBA" id="ARBA00004141"/>
    </source>
</evidence>
<comment type="caution">
    <text evidence="6">The sequence shown here is derived from an EMBL/GenBank/DDBJ whole genome shotgun (WGS) entry which is preliminary data.</text>
</comment>
<comment type="subcellular location">
    <subcellularLocation>
        <location evidence="1">Membrane</location>
        <topology evidence="1">Multi-pass membrane protein</topology>
    </subcellularLocation>
</comment>
<dbReference type="Pfam" id="PF02361">
    <property type="entry name" value="CbiQ"/>
    <property type="match status" value="1"/>
</dbReference>
<organism evidence="6 7">
    <name type="scientific">Treponema saccharophilum DSM 2985</name>
    <dbReference type="NCBI Taxonomy" id="907348"/>
    <lineage>
        <taxon>Bacteria</taxon>
        <taxon>Pseudomonadati</taxon>
        <taxon>Spirochaetota</taxon>
        <taxon>Spirochaetia</taxon>
        <taxon>Spirochaetales</taxon>
        <taxon>Treponemataceae</taxon>
        <taxon>Treponema</taxon>
    </lineage>
</organism>
<dbReference type="Proteomes" id="UP000003571">
    <property type="component" value="Unassembled WGS sequence"/>
</dbReference>
<dbReference type="AlphaFoldDB" id="H7ENV9"/>
<dbReference type="STRING" id="907348.TresaDRAFT_0065"/>